<dbReference type="PANTHER" id="PTHR23279:SF36">
    <property type="entry name" value="DEFECTIVE PROBOSCIS EXTENSION RESPONSE 9, ISOFORM A"/>
    <property type="match status" value="1"/>
</dbReference>
<dbReference type="InterPro" id="IPR013151">
    <property type="entry name" value="Immunoglobulin_dom"/>
</dbReference>
<evidence type="ECO:0000313" key="3">
    <source>
        <dbReference type="Proteomes" id="UP001497623"/>
    </source>
</evidence>
<feature type="non-terminal residue" evidence="2">
    <location>
        <position position="295"/>
    </location>
</feature>
<dbReference type="InterPro" id="IPR003599">
    <property type="entry name" value="Ig_sub"/>
</dbReference>
<keyword evidence="3" id="KW-1185">Reference proteome</keyword>
<comment type="caution">
    <text evidence="2">The sequence shown here is derived from an EMBL/GenBank/DDBJ whole genome shotgun (WGS) entry which is preliminary data.</text>
</comment>
<protein>
    <recommendedName>
        <fullName evidence="1">Ig-like domain-containing protein</fullName>
    </recommendedName>
</protein>
<dbReference type="PROSITE" id="PS50835">
    <property type="entry name" value="IG_LIKE"/>
    <property type="match status" value="1"/>
</dbReference>
<reference evidence="2 3" key="1">
    <citation type="submission" date="2024-05" db="EMBL/GenBank/DDBJ databases">
        <authorList>
            <person name="Wallberg A."/>
        </authorList>
    </citation>
    <scope>NUCLEOTIDE SEQUENCE [LARGE SCALE GENOMIC DNA]</scope>
</reference>
<dbReference type="SMART" id="SM00409">
    <property type="entry name" value="IG"/>
    <property type="match status" value="2"/>
</dbReference>
<dbReference type="Proteomes" id="UP001497623">
    <property type="component" value="Unassembled WGS sequence"/>
</dbReference>
<gene>
    <name evidence="2" type="ORF">MNOR_LOCUS12061</name>
</gene>
<name>A0AAV2QHC8_MEGNR</name>
<dbReference type="AlphaFoldDB" id="A0AAV2QHC8"/>
<dbReference type="InterPro" id="IPR007110">
    <property type="entry name" value="Ig-like_dom"/>
</dbReference>
<dbReference type="GO" id="GO:0050808">
    <property type="term" value="P:synapse organization"/>
    <property type="evidence" value="ECO:0007669"/>
    <property type="project" value="TreeGrafter"/>
</dbReference>
<sequence length="295" mass="32707">MTAGLQVSIYSQHHKFGLFLQPWDDNEGGGAGADRGVHEVSWIRHSDLMVLTVNSFTFTNDERFSAHRDPSTGDWMLALRHPTPADNGNYDCSISTKPVISQTVELKVVVPRVEMLGEGDVHLDLGSTLNLTCVVRFSPQPPEFILWYHGDRLVEYSTRDREMSVETRHTGDITRSSLLVLNATMEDSGIYACKPSNADKVSMTVHVLKSETPAAMQTTNNSALGALVQDRSTSYNHLTVMVLGLVLPLIQIGNTHLLEAAEDVLFNTCKIVFIVFSIWLDRIASPILNNRLSKA</sequence>
<dbReference type="InterPro" id="IPR013783">
    <property type="entry name" value="Ig-like_fold"/>
</dbReference>
<accession>A0AAV2QHC8</accession>
<dbReference type="Pfam" id="PF00047">
    <property type="entry name" value="ig"/>
    <property type="match status" value="1"/>
</dbReference>
<dbReference type="GO" id="GO:0032589">
    <property type="term" value="C:neuron projection membrane"/>
    <property type="evidence" value="ECO:0007669"/>
    <property type="project" value="TreeGrafter"/>
</dbReference>
<evidence type="ECO:0000259" key="1">
    <source>
        <dbReference type="PROSITE" id="PS50835"/>
    </source>
</evidence>
<dbReference type="SMART" id="SM00408">
    <property type="entry name" value="IGc2"/>
    <property type="match status" value="1"/>
</dbReference>
<dbReference type="FunFam" id="2.60.40.10:FF:000533">
    <property type="entry name" value="Uncharacterized protein, isoform A"/>
    <property type="match status" value="1"/>
</dbReference>
<dbReference type="InterPro" id="IPR036179">
    <property type="entry name" value="Ig-like_dom_sf"/>
</dbReference>
<dbReference type="PANTHER" id="PTHR23279">
    <property type="entry name" value="DEFECTIVE PROBOSCIS EXTENSION RESPONSE DPR -RELATED"/>
    <property type="match status" value="1"/>
</dbReference>
<feature type="domain" description="Ig-like" evidence="1">
    <location>
        <begin position="111"/>
        <end position="204"/>
    </location>
</feature>
<dbReference type="InterPro" id="IPR003598">
    <property type="entry name" value="Ig_sub2"/>
</dbReference>
<dbReference type="Gene3D" id="2.60.40.10">
    <property type="entry name" value="Immunoglobulins"/>
    <property type="match status" value="2"/>
</dbReference>
<organism evidence="2 3">
    <name type="scientific">Meganyctiphanes norvegica</name>
    <name type="common">Northern krill</name>
    <name type="synonym">Thysanopoda norvegica</name>
    <dbReference type="NCBI Taxonomy" id="48144"/>
    <lineage>
        <taxon>Eukaryota</taxon>
        <taxon>Metazoa</taxon>
        <taxon>Ecdysozoa</taxon>
        <taxon>Arthropoda</taxon>
        <taxon>Crustacea</taxon>
        <taxon>Multicrustacea</taxon>
        <taxon>Malacostraca</taxon>
        <taxon>Eumalacostraca</taxon>
        <taxon>Eucarida</taxon>
        <taxon>Euphausiacea</taxon>
        <taxon>Euphausiidae</taxon>
        <taxon>Meganyctiphanes</taxon>
    </lineage>
</organism>
<dbReference type="EMBL" id="CAXKWB010006495">
    <property type="protein sequence ID" value="CAL4083036.1"/>
    <property type="molecule type" value="Genomic_DNA"/>
</dbReference>
<evidence type="ECO:0000313" key="2">
    <source>
        <dbReference type="EMBL" id="CAL4083036.1"/>
    </source>
</evidence>
<dbReference type="SUPFAM" id="SSF48726">
    <property type="entry name" value="Immunoglobulin"/>
    <property type="match status" value="2"/>
</dbReference>
<proteinExistence type="predicted"/>
<dbReference type="InterPro" id="IPR037448">
    <property type="entry name" value="Zig-8"/>
</dbReference>